<dbReference type="SUPFAM" id="SSF101898">
    <property type="entry name" value="NHL repeat"/>
    <property type="match status" value="1"/>
</dbReference>
<dbReference type="PROSITE" id="PS51125">
    <property type="entry name" value="NHL"/>
    <property type="match status" value="1"/>
</dbReference>
<name>B3TA04_9ZZZZ</name>
<dbReference type="InterPro" id="IPR011042">
    <property type="entry name" value="6-blade_b-propeller_TolB-like"/>
</dbReference>
<protein>
    <submittedName>
        <fullName evidence="2">Putative NHL repeat protein</fullName>
    </submittedName>
</protein>
<keyword evidence="1" id="KW-0677">Repeat</keyword>
<dbReference type="GO" id="GO:0008270">
    <property type="term" value="F:zinc ion binding"/>
    <property type="evidence" value="ECO:0007669"/>
    <property type="project" value="UniProtKB-KW"/>
</dbReference>
<accession>B3TA04</accession>
<dbReference type="InterPro" id="IPR001258">
    <property type="entry name" value="NHL_repeat"/>
</dbReference>
<gene>
    <name evidence="2" type="ORF">ALOHA_HF4000APKG8C21ctg1g1</name>
</gene>
<evidence type="ECO:0000256" key="1">
    <source>
        <dbReference type="ARBA" id="ARBA00022737"/>
    </source>
</evidence>
<dbReference type="Gene3D" id="2.120.10.30">
    <property type="entry name" value="TolB, C-terminal domain"/>
    <property type="match status" value="1"/>
</dbReference>
<evidence type="ECO:0000313" key="2">
    <source>
        <dbReference type="EMBL" id="ABZ09413.1"/>
    </source>
</evidence>
<sequence>MLIGSGAHTYEWIDNWATIPDTELGRQDKAHTGVVVTDAGHIMVFHEGGPAMLVFDEDGNQLDSWASSLTNAHGMTLVKEGQSEYLWLADNKSAQVVKTTLNGDTVMSLQRPDLPVYGEGKYSPTGVAVNEERHGGNGDIWVTDGYGQSYVHRYDKSGSYVGSINGQEGQAGPFTQPHGVWIGQRRSQRELYIADRANGRVQVYDLDGNFKRVFGSDILNPKSPSGFTALGELLVVVEIRSRITLLDAEDGLLSYLGDNSDVNEVEGWPDVPAGLIHPGKFNSPHSVAADSHGNLYVAEFITGGRITKLVKS</sequence>
<dbReference type="PANTHER" id="PTHR24104:SF25">
    <property type="entry name" value="PROTEIN LIN-41"/>
    <property type="match status" value="1"/>
</dbReference>
<organism evidence="2">
    <name type="scientific">uncultured marine microorganism HF4000_APKG8C21</name>
    <dbReference type="NCBI Taxonomy" id="455553"/>
    <lineage>
        <taxon>unclassified sequences</taxon>
        <taxon>environmental samples</taxon>
    </lineage>
</organism>
<dbReference type="AlphaFoldDB" id="B3TA04"/>
<dbReference type="InterPro" id="IPR050952">
    <property type="entry name" value="TRIM-NHL_E3_ligases"/>
</dbReference>
<proteinExistence type="predicted"/>
<reference evidence="2" key="1">
    <citation type="journal article" date="2008" name="ISME J.">
        <title>Genomic patterns of recombination, clonal divergence and environment in marine microbial populations.</title>
        <authorList>
            <person name="Konstantinidis K.T."/>
            <person name="Delong E.F."/>
        </authorList>
    </citation>
    <scope>NUCLEOTIDE SEQUENCE</scope>
</reference>
<dbReference type="EMBL" id="EU016651">
    <property type="protein sequence ID" value="ABZ09413.1"/>
    <property type="molecule type" value="Genomic_DNA"/>
</dbReference>
<dbReference type="PANTHER" id="PTHR24104">
    <property type="entry name" value="E3 UBIQUITIN-PROTEIN LIGASE NHLRC1-RELATED"/>
    <property type="match status" value="1"/>
</dbReference>